<name>A0A7S3V8Z1_9STRA</name>
<protein>
    <submittedName>
        <fullName evidence="3">Uncharacterized protein</fullName>
    </submittedName>
</protein>
<evidence type="ECO:0000256" key="1">
    <source>
        <dbReference type="SAM" id="MobiDB-lite"/>
    </source>
</evidence>
<feature type="chain" id="PRO_5030523414" evidence="2">
    <location>
        <begin position="22"/>
        <end position="354"/>
    </location>
</feature>
<evidence type="ECO:0000313" key="3">
    <source>
        <dbReference type="EMBL" id="CAE0464313.1"/>
    </source>
</evidence>
<sequence length="354" mass="38749">MFKFCSNLSIIACLALTPIAGAHFLWQQEVRSTAKKSSLAFTFAETPGIDHAEREQMAQAAFAKGVEAWAIETGEGGVTSANFNLNLDGKYITSQLPEEVSEQKSYAFEGFCEWGIFAEGGASPSLLRYYTSVSHIERPTKEISWSNKFRVEMIGTHHSQKCAGQGTNDHQSTCIQVKVIYSGIPVPQTEITLHHGDADAVKLMTDQEGLTYTSIPLAEKRVFARANYKLEAALEAKIDGTSYDTINNWAAATLELSPDRMTMNEDVNPKDEGPSSSTKVEPTSPTASTSDSTKSRSSSSQEIIDLALLAFVGSFFGSMILGWMKSRSFQHGTSKNRCSAERQKLGVDKELVID</sequence>
<proteinExistence type="predicted"/>
<feature type="region of interest" description="Disordered" evidence="1">
    <location>
        <begin position="260"/>
        <end position="296"/>
    </location>
</feature>
<dbReference type="AlphaFoldDB" id="A0A7S3V8Z1"/>
<evidence type="ECO:0000256" key="2">
    <source>
        <dbReference type="SAM" id="SignalP"/>
    </source>
</evidence>
<gene>
    <name evidence="3" type="ORF">CDEB00056_LOCUS9154</name>
</gene>
<feature type="compositionally biased region" description="Low complexity" evidence="1">
    <location>
        <begin position="283"/>
        <end position="296"/>
    </location>
</feature>
<reference evidence="3" key="1">
    <citation type="submission" date="2021-01" db="EMBL/GenBank/DDBJ databases">
        <authorList>
            <person name="Corre E."/>
            <person name="Pelletier E."/>
            <person name="Niang G."/>
            <person name="Scheremetjew M."/>
            <person name="Finn R."/>
            <person name="Kale V."/>
            <person name="Holt S."/>
            <person name="Cochrane G."/>
            <person name="Meng A."/>
            <person name="Brown T."/>
            <person name="Cohen L."/>
        </authorList>
    </citation>
    <scope>NUCLEOTIDE SEQUENCE</scope>
    <source>
        <strain evidence="3">MM31A-1</strain>
    </source>
</reference>
<feature type="signal peptide" evidence="2">
    <location>
        <begin position="1"/>
        <end position="21"/>
    </location>
</feature>
<accession>A0A7S3V8Z1</accession>
<keyword evidence="2" id="KW-0732">Signal</keyword>
<dbReference type="EMBL" id="HBIO01011767">
    <property type="protein sequence ID" value="CAE0464313.1"/>
    <property type="molecule type" value="Transcribed_RNA"/>
</dbReference>
<organism evidence="3">
    <name type="scientific">Chaetoceros debilis</name>
    <dbReference type="NCBI Taxonomy" id="122233"/>
    <lineage>
        <taxon>Eukaryota</taxon>
        <taxon>Sar</taxon>
        <taxon>Stramenopiles</taxon>
        <taxon>Ochrophyta</taxon>
        <taxon>Bacillariophyta</taxon>
        <taxon>Coscinodiscophyceae</taxon>
        <taxon>Chaetocerotophycidae</taxon>
        <taxon>Chaetocerotales</taxon>
        <taxon>Chaetocerotaceae</taxon>
        <taxon>Chaetoceros</taxon>
    </lineage>
</organism>